<evidence type="ECO:0000313" key="1">
    <source>
        <dbReference type="EMBL" id="SUG70574.1"/>
    </source>
</evidence>
<dbReference type="PANTHER" id="PTHR43105:SF8">
    <property type="entry name" value="RESPIRATORY NITRATE REDUCTASE 1 ALPHA CHAIN"/>
    <property type="match status" value="1"/>
</dbReference>
<reference evidence="1 2" key="1">
    <citation type="submission" date="2018-06" db="EMBL/GenBank/DDBJ databases">
        <authorList>
            <consortium name="Pathogen Informatics"/>
            <person name="Doyle S."/>
        </authorList>
    </citation>
    <scope>NUCLEOTIDE SEQUENCE [LARGE SCALE GENOMIC DNA]</scope>
    <source>
        <strain evidence="1 2">NCTC5798</strain>
    </source>
</reference>
<dbReference type="GO" id="GO:0016491">
    <property type="term" value="F:oxidoreductase activity"/>
    <property type="evidence" value="ECO:0007669"/>
    <property type="project" value="UniProtKB-KW"/>
</dbReference>
<dbReference type="AlphaFoldDB" id="A0A379UQG9"/>
<sequence length="152" mass="17368">MILTLAPETNGQVAVKAWAALSEFTGRDHTHLATNKEEEKIRFRDIQAQPRKIISSPTWSGLEDEHVSYNAGYTNVHELIPWRTLSGRQQLYQDHQWMRDFGESLLVYRPPIDTRSVKAVMGRKSNGNPEKALNFLTPHQKWGIHSTTAITC</sequence>
<evidence type="ECO:0000313" key="2">
    <source>
        <dbReference type="Proteomes" id="UP000255534"/>
    </source>
</evidence>
<keyword evidence="1" id="KW-0560">Oxidoreductase</keyword>
<dbReference type="EC" id="1.7.99.4" evidence="1"/>
<dbReference type="Gene3D" id="3.40.50.12440">
    <property type="match status" value="1"/>
</dbReference>
<protein>
    <submittedName>
        <fullName evidence="1">Respiratory nitrate reductase 1 subunit alpha</fullName>
        <ecNumber evidence="1">1.7.99.4</ecNumber>
    </submittedName>
</protein>
<accession>A0A379UQG9</accession>
<dbReference type="SUPFAM" id="SSF53706">
    <property type="entry name" value="Formate dehydrogenase/DMSO reductase, domains 1-3"/>
    <property type="match status" value="1"/>
</dbReference>
<dbReference type="InterPro" id="IPR050123">
    <property type="entry name" value="Prok_molybdopt-oxidoreductase"/>
</dbReference>
<dbReference type="Proteomes" id="UP000255534">
    <property type="component" value="Unassembled WGS sequence"/>
</dbReference>
<name>A0A379UQG9_SALET</name>
<dbReference type="PANTHER" id="PTHR43105">
    <property type="entry name" value="RESPIRATORY NITRATE REDUCTASE"/>
    <property type="match status" value="1"/>
</dbReference>
<gene>
    <name evidence="1" type="primary">narG_3</name>
    <name evidence="1" type="ORF">NCTC5798_01693</name>
</gene>
<dbReference type="EMBL" id="UGXK01000001">
    <property type="protein sequence ID" value="SUG70574.1"/>
    <property type="molecule type" value="Genomic_DNA"/>
</dbReference>
<dbReference type="GO" id="GO:0016020">
    <property type="term" value="C:membrane"/>
    <property type="evidence" value="ECO:0007669"/>
    <property type="project" value="TreeGrafter"/>
</dbReference>
<proteinExistence type="predicted"/>
<organism evidence="1 2">
    <name type="scientific">Salmonella enterica I</name>
    <dbReference type="NCBI Taxonomy" id="59201"/>
    <lineage>
        <taxon>Bacteria</taxon>
        <taxon>Pseudomonadati</taxon>
        <taxon>Pseudomonadota</taxon>
        <taxon>Gammaproteobacteria</taxon>
        <taxon>Enterobacterales</taxon>
        <taxon>Enterobacteriaceae</taxon>
        <taxon>Salmonella</taxon>
    </lineage>
</organism>